<gene>
    <name evidence="2" type="ORF">DW831_11950</name>
</gene>
<comment type="caution">
    <text evidence="2">The sequence shown here is derived from an EMBL/GenBank/DDBJ whole genome shotgun (WGS) entry which is preliminary data.</text>
</comment>
<dbReference type="EMBL" id="QSIF01000018">
    <property type="protein sequence ID" value="RHC73252.1"/>
    <property type="molecule type" value="Genomic_DNA"/>
</dbReference>
<dbReference type="RefSeq" id="WP_117991224.1">
    <property type="nucleotide sequence ID" value="NZ_JBCHES010000002.1"/>
</dbReference>
<organism evidence="2 3">
    <name type="scientific">Bacteroides uniformis</name>
    <dbReference type="NCBI Taxonomy" id="820"/>
    <lineage>
        <taxon>Bacteria</taxon>
        <taxon>Pseudomonadati</taxon>
        <taxon>Bacteroidota</taxon>
        <taxon>Bacteroidia</taxon>
        <taxon>Bacteroidales</taxon>
        <taxon>Bacteroidaceae</taxon>
        <taxon>Bacteroides</taxon>
    </lineage>
</organism>
<dbReference type="InterPro" id="IPR025931">
    <property type="entry name" value="TaqI_C"/>
</dbReference>
<protein>
    <recommendedName>
        <fullName evidence="1">TaqI-like C-terminal specificity domain-containing protein</fullName>
    </recommendedName>
</protein>
<evidence type="ECO:0000313" key="3">
    <source>
        <dbReference type="Proteomes" id="UP000284514"/>
    </source>
</evidence>
<sequence>MFGRTQGINFGGIPKLLAPEISLGGNFSYDINGQFYSTTTIYGYIKNKSCQISYETLLAIMNSSLCWWFLKNTGTVLANGYFRYKPTYLKPFPLPIISQKKDKEIKDLVKKLQQEDDIMIRKHFENDINQKIYDLYNLTTKDINIVW</sequence>
<feature type="domain" description="TaqI-like C-terminal specificity" evidence="1">
    <location>
        <begin position="13"/>
        <end position="94"/>
    </location>
</feature>
<dbReference type="AlphaFoldDB" id="A0A414BFJ2"/>
<name>A0A414BFJ2_BACUN</name>
<evidence type="ECO:0000259" key="1">
    <source>
        <dbReference type="Pfam" id="PF12950"/>
    </source>
</evidence>
<dbReference type="Pfam" id="PF12950">
    <property type="entry name" value="TaqI_C"/>
    <property type="match status" value="1"/>
</dbReference>
<reference evidence="2 3" key="1">
    <citation type="submission" date="2018-08" db="EMBL/GenBank/DDBJ databases">
        <title>A genome reference for cultivated species of the human gut microbiota.</title>
        <authorList>
            <person name="Zou Y."/>
            <person name="Xue W."/>
            <person name="Luo G."/>
        </authorList>
    </citation>
    <scope>NUCLEOTIDE SEQUENCE [LARGE SCALE GENOMIC DNA]</scope>
    <source>
        <strain evidence="2 3">AM34-25</strain>
    </source>
</reference>
<evidence type="ECO:0000313" key="2">
    <source>
        <dbReference type="EMBL" id="RHC73252.1"/>
    </source>
</evidence>
<proteinExistence type="predicted"/>
<dbReference type="Proteomes" id="UP000284514">
    <property type="component" value="Unassembled WGS sequence"/>
</dbReference>
<accession>A0A414BFJ2</accession>